<sequence>MVLYNTARGPPACGVVSLASSQRQSRKSRPDRPGRPPPVYLLNTENVNAVDGGGVARVGRPHGDLCRFD</sequence>
<evidence type="ECO:0000313" key="3">
    <source>
        <dbReference type="Proteomes" id="UP000299102"/>
    </source>
</evidence>
<organism evidence="2 3">
    <name type="scientific">Eumeta variegata</name>
    <name type="common">Bagworm moth</name>
    <name type="synonym">Eumeta japonica</name>
    <dbReference type="NCBI Taxonomy" id="151549"/>
    <lineage>
        <taxon>Eukaryota</taxon>
        <taxon>Metazoa</taxon>
        <taxon>Ecdysozoa</taxon>
        <taxon>Arthropoda</taxon>
        <taxon>Hexapoda</taxon>
        <taxon>Insecta</taxon>
        <taxon>Pterygota</taxon>
        <taxon>Neoptera</taxon>
        <taxon>Endopterygota</taxon>
        <taxon>Lepidoptera</taxon>
        <taxon>Glossata</taxon>
        <taxon>Ditrysia</taxon>
        <taxon>Tineoidea</taxon>
        <taxon>Psychidae</taxon>
        <taxon>Oiketicinae</taxon>
        <taxon>Eumeta</taxon>
    </lineage>
</organism>
<proteinExistence type="predicted"/>
<name>A0A4C1Y5B8_EUMVA</name>
<comment type="caution">
    <text evidence="2">The sequence shown here is derived from an EMBL/GenBank/DDBJ whole genome shotgun (WGS) entry which is preliminary data.</text>
</comment>
<evidence type="ECO:0000256" key="1">
    <source>
        <dbReference type="SAM" id="MobiDB-lite"/>
    </source>
</evidence>
<dbReference type="AlphaFoldDB" id="A0A4C1Y5B8"/>
<keyword evidence="3" id="KW-1185">Reference proteome</keyword>
<protein>
    <submittedName>
        <fullName evidence="2">Uncharacterized protein</fullName>
    </submittedName>
</protein>
<evidence type="ECO:0000313" key="2">
    <source>
        <dbReference type="EMBL" id="GBP71096.1"/>
    </source>
</evidence>
<dbReference type="Proteomes" id="UP000299102">
    <property type="component" value="Unassembled WGS sequence"/>
</dbReference>
<gene>
    <name evidence="2" type="ORF">EVAR_53376_1</name>
</gene>
<feature type="region of interest" description="Disordered" evidence="1">
    <location>
        <begin position="1"/>
        <end position="41"/>
    </location>
</feature>
<dbReference type="EMBL" id="BGZK01001097">
    <property type="protein sequence ID" value="GBP71096.1"/>
    <property type="molecule type" value="Genomic_DNA"/>
</dbReference>
<reference evidence="2 3" key="1">
    <citation type="journal article" date="2019" name="Commun. Biol.">
        <title>The bagworm genome reveals a unique fibroin gene that provides high tensile strength.</title>
        <authorList>
            <person name="Kono N."/>
            <person name="Nakamura H."/>
            <person name="Ohtoshi R."/>
            <person name="Tomita M."/>
            <person name="Numata K."/>
            <person name="Arakawa K."/>
        </authorList>
    </citation>
    <scope>NUCLEOTIDE SEQUENCE [LARGE SCALE GENOMIC DNA]</scope>
</reference>
<accession>A0A4C1Y5B8</accession>